<name>A0A2G8SF65_9APHY</name>
<protein>
    <submittedName>
        <fullName evidence="2">Uncharacterized protein</fullName>
    </submittedName>
</protein>
<evidence type="ECO:0000313" key="3">
    <source>
        <dbReference type="Proteomes" id="UP000230002"/>
    </source>
</evidence>
<organism evidence="2 3">
    <name type="scientific">Ganoderma sinense ZZ0214-1</name>
    <dbReference type="NCBI Taxonomy" id="1077348"/>
    <lineage>
        <taxon>Eukaryota</taxon>
        <taxon>Fungi</taxon>
        <taxon>Dikarya</taxon>
        <taxon>Basidiomycota</taxon>
        <taxon>Agaricomycotina</taxon>
        <taxon>Agaricomycetes</taxon>
        <taxon>Polyporales</taxon>
        <taxon>Polyporaceae</taxon>
        <taxon>Ganoderma</taxon>
    </lineage>
</organism>
<dbReference type="EMBL" id="AYKW01000010">
    <property type="protein sequence ID" value="PIL32424.1"/>
    <property type="molecule type" value="Genomic_DNA"/>
</dbReference>
<feature type="region of interest" description="Disordered" evidence="1">
    <location>
        <begin position="97"/>
        <end position="152"/>
    </location>
</feature>
<keyword evidence="3" id="KW-1185">Reference proteome</keyword>
<sequence>MRANVASGRLECLAAETLNDVDTRNHTKKLLQFLYAFTRATAQCGFNPTATGLSDISCGRICTLTIAASHRTSFRRYPKASPSPALHDRGHTSLAILCGDRGRGGGGRTSESGPPLPRSLAEGHGPPDRERRLGLGLDPVPSSSQNWPEKPPQKVYDMAAKLTTHDAILRMLARALRTRVWLGDDYAGDQLLG</sequence>
<accession>A0A2G8SF65</accession>
<evidence type="ECO:0000256" key="1">
    <source>
        <dbReference type="SAM" id="MobiDB-lite"/>
    </source>
</evidence>
<reference evidence="2 3" key="1">
    <citation type="journal article" date="2015" name="Sci. Rep.">
        <title>Chromosome-level genome map provides insights into diverse defense mechanisms in the medicinal fungus Ganoderma sinense.</title>
        <authorList>
            <person name="Zhu Y."/>
            <person name="Xu J."/>
            <person name="Sun C."/>
            <person name="Zhou S."/>
            <person name="Xu H."/>
            <person name="Nelson D.R."/>
            <person name="Qian J."/>
            <person name="Song J."/>
            <person name="Luo H."/>
            <person name="Xiang L."/>
            <person name="Li Y."/>
            <person name="Xu Z."/>
            <person name="Ji A."/>
            <person name="Wang L."/>
            <person name="Lu S."/>
            <person name="Hayward A."/>
            <person name="Sun W."/>
            <person name="Li X."/>
            <person name="Schwartz D.C."/>
            <person name="Wang Y."/>
            <person name="Chen S."/>
        </authorList>
    </citation>
    <scope>NUCLEOTIDE SEQUENCE [LARGE SCALE GENOMIC DNA]</scope>
    <source>
        <strain evidence="2 3">ZZ0214-1</strain>
    </source>
</reference>
<dbReference type="AlphaFoldDB" id="A0A2G8SF65"/>
<evidence type="ECO:0000313" key="2">
    <source>
        <dbReference type="EMBL" id="PIL32424.1"/>
    </source>
</evidence>
<proteinExistence type="predicted"/>
<dbReference type="Proteomes" id="UP000230002">
    <property type="component" value="Unassembled WGS sequence"/>
</dbReference>
<comment type="caution">
    <text evidence="2">The sequence shown here is derived from an EMBL/GenBank/DDBJ whole genome shotgun (WGS) entry which is preliminary data.</text>
</comment>
<gene>
    <name evidence="2" type="ORF">GSI_05126</name>
</gene>